<keyword evidence="1" id="KW-1133">Transmembrane helix</keyword>
<proteinExistence type="predicted"/>
<name>A0A8J3ZHL6_9ACTN</name>
<sequence length="120" mass="13594">MVRWHTEVMPARYHPDHTAHIRHQLANQAIYGAFGLFFTAAAAGVLLLIEHLVGDTPAGLWRLVWIADVVLGGVSLLTLAVTGVMWRVYRRRRAELDAQRAEIVGEFMARLAVRRRQDPQ</sequence>
<dbReference type="AlphaFoldDB" id="A0A8J3ZHL6"/>
<keyword evidence="3" id="KW-1185">Reference proteome</keyword>
<accession>A0A8J3ZHL6</accession>
<feature type="transmembrane region" description="Helical" evidence="1">
    <location>
        <begin position="61"/>
        <end position="86"/>
    </location>
</feature>
<feature type="transmembrane region" description="Helical" evidence="1">
    <location>
        <begin position="29"/>
        <end position="49"/>
    </location>
</feature>
<evidence type="ECO:0000313" key="2">
    <source>
        <dbReference type="EMBL" id="GIJ62055.1"/>
    </source>
</evidence>
<evidence type="ECO:0000313" key="3">
    <source>
        <dbReference type="Proteomes" id="UP000612585"/>
    </source>
</evidence>
<evidence type="ECO:0000256" key="1">
    <source>
        <dbReference type="SAM" id="Phobius"/>
    </source>
</evidence>
<keyword evidence="1" id="KW-0472">Membrane</keyword>
<protein>
    <submittedName>
        <fullName evidence="2">Uncharacterized protein</fullName>
    </submittedName>
</protein>
<reference evidence="2" key="1">
    <citation type="submission" date="2021-01" db="EMBL/GenBank/DDBJ databases">
        <title>Whole genome shotgun sequence of Virgisporangium aurantiacum NBRC 16421.</title>
        <authorList>
            <person name="Komaki H."/>
            <person name="Tamura T."/>
        </authorList>
    </citation>
    <scope>NUCLEOTIDE SEQUENCE</scope>
    <source>
        <strain evidence="2">NBRC 16421</strain>
    </source>
</reference>
<gene>
    <name evidence="2" type="ORF">Vau01_095710</name>
</gene>
<comment type="caution">
    <text evidence="2">The sequence shown here is derived from an EMBL/GenBank/DDBJ whole genome shotgun (WGS) entry which is preliminary data.</text>
</comment>
<dbReference type="EMBL" id="BOPG01000074">
    <property type="protein sequence ID" value="GIJ62055.1"/>
    <property type="molecule type" value="Genomic_DNA"/>
</dbReference>
<keyword evidence="1" id="KW-0812">Transmembrane</keyword>
<dbReference type="Proteomes" id="UP000612585">
    <property type="component" value="Unassembled WGS sequence"/>
</dbReference>
<organism evidence="2 3">
    <name type="scientific">Virgisporangium aurantiacum</name>
    <dbReference type="NCBI Taxonomy" id="175570"/>
    <lineage>
        <taxon>Bacteria</taxon>
        <taxon>Bacillati</taxon>
        <taxon>Actinomycetota</taxon>
        <taxon>Actinomycetes</taxon>
        <taxon>Micromonosporales</taxon>
        <taxon>Micromonosporaceae</taxon>
        <taxon>Virgisporangium</taxon>
    </lineage>
</organism>